<dbReference type="InterPro" id="IPR015947">
    <property type="entry name" value="PUA-like_sf"/>
</dbReference>
<feature type="binding site" evidence="8">
    <location>
        <position position="169"/>
    </location>
    <ligand>
        <name>substrate</name>
    </ligand>
</feature>
<evidence type="ECO:0000313" key="10">
    <source>
        <dbReference type="EMBL" id="ASR47145.1"/>
    </source>
</evidence>
<dbReference type="HAMAP" id="MF_00456">
    <property type="entry name" value="ProB"/>
    <property type="match status" value="1"/>
</dbReference>
<dbReference type="SUPFAM" id="SSF53633">
    <property type="entry name" value="Carbamate kinase-like"/>
    <property type="match status" value="1"/>
</dbReference>
<dbReference type="Proteomes" id="UP000214666">
    <property type="component" value="Chromosome"/>
</dbReference>
<keyword evidence="11" id="KW-1185">Reference proteome</keyword>
<dbReference type="Pfam" id="PF00696">
    <property type="entry name" value="AA_kinase"/>
    <property type="match status" value="1"/>
</dbReference>
<dbReference type="Pfam" id="PF01472">
    <property type="entry name" value="PUA"/>
    <property type="match status" value="1"/>
</dbReference>
<organism evidence="10 11">
    <name type="scientific">Paenibacillus kribbensis</name>
    <dbReference type="NCBI Taxonomy" id="172713"/>
    <lineage>
        <taxon>Bacteria</taxon>
        <taxon>Bacillati</taxon>
        <taxon>Bacillota</taxon>
        <taxon>Bacilli</taxon>
        <taxon>Bacillales</taxon>
        <taxon>Paenibacillaceae</taxon>
        <taxon>Paenibacillus</taxon>
    </lineage>
</organism>
<dbReference type="SMART" id="SM00359">
    <property type="entry name" value="PUA"/>
    <property type="match status" value="1"/>
</dbReference>
<proteinExistence type="inferred from homology"/>
<evidence type="ECO:0000256" key="5">
    <source>
        <dbReference type="ARBA" id="ARBA00022741"/>
    </source>
</evidence>
<dbReference type="InterPro" id="IPR001048">
    <property type="entry name" value="Asp/Glu/Uridylate_kinase"/>
</dbReference>
<evidence type="ECO:0000256" key="2">
    <source>
        <dbReference type="ARBA" id="ARBA00022605"/>
    </source>
</evidence>
<dbReference type="NCBIfam" id="TIGR01027">
    <property type="entry name" value="proB"/>
    <property type="match status" value="1"/>
</dbReference>
<keyword evidence="4 8" id="KW-0808">Transferase</keyword>
<reference evidence="10 11" key="1">
    <citation type="submission" date="2017-03" db="EMBL/GenBank/DDBJ databases">
        <title>Complete genome sequence of Paenibacillus Kribbensis producing bioflocculants.</title>
        <authorList>
            <person name="Lee H.-G."/>
            <person name="Oh H.-M."/>
        </authorList>
    </citation>
    <scope>NUCLEOTIDE SEQUENCE [LARGE SCALE GENOMIC DNA]</scope>
    <source>
        <strain evidence="10 11">AM49</strain>
    </source>
</reference>
<name>A0A222WLY5_9BACL</name>
<dbReference type="SUPFAM" id="SSF88697">
    <property type="entry name" value="PUA domain-like"/>
    <property type="match status" value="1"/>
</dbReference>
<dbReference type="OrthoDB" id="9804434at2"/>
<feature type="binding site" evidence="8">
    <location>
        <position position="42"/>
    </location>
    <ligand>
        <name>ATP</name>
        <dbReference type="ChEBI" id="CHEBI:30616"/>
    </ligand>
</feature>
<comment type="similarity">
    <text evidence="8">Belongs to the glutamate 5-kinase family.</text>
</comment>
<dbReference type="Gene3D" id="3.40.1160.10">
    <property type="entry name" value="Acetylglutamate kinase-like"/>
    <property type="match status" value="1"/>
</dbReference>
<feature type="binding site" evidence="8">
    <location>
        <position position="181"/>
    </location>
    <ligand>
        <name>substrate</name>
    </ligand>
</feature>
<evidence type="ECO:0000256" key="7">
    <source>
        <dbReference type="ARBA" id="ARBA00022840"/>
    </source>
</evidence>
<dbReference type="UniPathway" id="UPA00098">
    <property type="reaction ID" value="UER00359"/>
</dbReference>
<dbReference type="GO" id="GO:0003723">
    <property type="term" value="F:RNA binding"/>
    <property type="evidence" value="ECO:0007669"/>
    <property type="project" value="InterPro"/>
</dbReference>
<dbReference type="PIRSF" id="PIRSF000729">
    <property type="entry name" value="GK"/>
    <property type="match status" value="1"/>
</dbReference>
<gene>
    <name evidence="8" type="primary">proB</name>
    <name evidence="10" type="ORF">B4V02_10825</name>
</gene>
<evidence type="ECO:0000256" key="1">
    <source>
        <dbReference type="ARBA" id="ARBA00022490"/>
    </source>
</evidence>
<dbReference type="EMBL" id="CP020028">
    <property type="protein sequence ID" value="ASR47145.1"/>
    <property type="molecule type" value="Genomic_DNA"/>
</dbReference>
<dbReference type="GO" id="GO:0004349">
    <property type="term" value="F:glutamate 5-kinase activity"/>
    <property type="evidence" value="ECO:0007669"/>
    <property type="project" value="UniProtKB-UniRule"/>
</dbReference>
<dbReference type="GO" id="GO:0005829">
    <property type="term" value="C:cytosol"/>
    <property type="evidence" value="ECO:0007669"/>
    <property type="project" value="TreeGrafter"/>
</dbReference>
<keyword evidence="3 8" id="KW-0641">Proline biosynthesis</keyword>
<dbReference type="EC" id="2.7.2.11" evidence="8"/>
<evidence type="ECO:0000256" key="4">
    <source>
        <dbReference type="ARBA" id="ARBA00022679"/>
    </source>
</evidence>
<accession>A0A222WLY5</accession>
<feature type="binding site" evidence="8">
    <location>
        <begin position="201"/>
        <end position="202"/>
    </location>
    <ligand>
        <name>ATP</name>
        <dbReference type="ChEBI" id="CHEBI:30616"/>
    </ligand>
</feature>
<dbReference type="InterPro" id="IPR011529">
    <property type="entry name" value="Glu_5kinase"/>
</dbReference>
<keyword evidence="2 8" id="KW-0028">Amino-acid biosynthesis</keyword>
<dbReference type="InterPro" id="IPR041739">
    <property type="entry name" value="G5K_ProB"/>
</dbReference>
<sequence length="402" mass="43895">MKVVPRKYKLSSFAYKGWKFFCITKRAQIKEVDVLSTRIVIKIGSSSLTGVEGGLNREAIAFFAREISLLRAKGHEVLLVTSGAVAAGFREIGYPFRPKLLHEKQAAAAVGQALLMQAYQQAFKDFDLVSAQILLTRSDFLSRKRMNNAGMTVEELLRQQIIPIFNENDTVSIDELKFGDNDMLSALVANLVKAQHLIIITDTDGVYTADPRKHPNAVRFERIDEITEEIYALAGGSGSAVGTGGMRSKIEAAKVATRGGVPVYVGRVSANGDLDAAVEGHGPGTYFDTHLSSLPMKKQWLGFMSTPLGTVHVDHGAEEALVHGGHSLLPVGVRRVEGSFHAGDVVEVLGPENKVLGRGIVNYDDEQLRIVQGLPSGEVVGKIGPIHRLEVIHRDEWITLYM</sequence>
<protein>
    <recommendedName>
        <fullName evidence="8">Glutamate 5-kinase</fullName>
        <ecNumber evidence="8">2.7.2.11</ecNumber>
    </recommendedName>
    <alternativeName>
        <fullName evidence="8">Gamma-glutamyl kinase</fullName>
        <shortName evidence="8">GK</shortName>
    </alternativeName>
</protein>
<evidence type="ECO:0000256" key="3">
    <source>
        <dbReference type="ARBA" id="ARBA00022650"/>
    </source>
</evidence>
<dbReference type="InterPro" id="IPR036974">
    <property type="entry name" value="PUA_sf"/>
</dbReference>
<evidence type="ECO:0000256" key="6">
    <source>
        <dbReference type="ARBA" id="ARBA00022777"/>
    </source>
</evidence>
<dbReference type="CDD" id="cd21157">
    <property type="entry name" value="PUA_G5K"/>
    <property type="match status" value="1"/>
</dbReference>
<feature type="domain" description="PUA" evidence="9">
    <location>
        <begin position="309"/>
        <end position="387"/>
    </location>
</feature>
<dbReference type="InterPro" id="IPR019797">
    <property type="entry name" value="Glutamate_5-kinase_CS"/>
</dbReference>
<dbReference type="PROSITE" id="PS00902">
    <property type="entry name" value="GLUTAMATE_5_KINASE"/>
    <property type="match status" value="1"/>
</dbReference>
<feature type="binding site" evidence="8">
    <location>
        <begin position="243"/>
        <end position="249"/>
    </location>
    <ligand>
        <name>ATP</name>
        <dbReference type="ChEBI" id="CHEBI:30616"/>
    </ligand>
</feature>
<dbReference type="InterPro" id="IPR005715">
    <property type="entry name" value="Glu_5kinase/COase_Synthase"/>
</dbReference>
<dbReference type="PROSITE" id="PS50890">
    <property type="entry name" value="PUA"/>
    <property type="match status" value="1"/>
</dbReference>
<evidence type="ECO:0000256" key="8">
    <source>
        <dbReference type="HAMAP-Rule" id="MF_00456"/>
    </source>
</evidence>
<dbReference type="InterPro" id="IPR036393">
    <property type="entry name" value="AceGlu_kinase-like_sf"/>
</dbReference>
<comment type="catalytic activity">
    <reaction evidence="8">
        <text>L-glutamate + ATP = L-glutamyl 5-phosphate + ADP</text>
        <dbReference type="Rhea" id="RHEA:14877"/>
        <dbReference type="ChEBI" id="CHEBI:29985"/>
        <dbReference type="ChEBI" id="CHEBI:30616"/>
        <dbReference type="ChEBI" id="CHEBI:58274"/>
        <dbReference type="ChEBI" id="CHEBI:456216"/>
        <dbReference type="EC" id="2.7.2.11"/>
    </reaction>
</comment>
<dbReference type="Gene3D" id="2.30.130.10">
    <property type="entry name" value="PUA domain"/>
    <property type="match status" value="1"/>
</dbReference>
<keyword evidence="6 8" id="KW-0418">Kinase</keyword>
<dbReference type="AlphaFoldDB" id="A0A222WLY5"/>
<keyword evidence="1 8" id="KW-0963">Cytoplasm</keyword>
<dbReference type="InterPro" id="IPR001057">
    <property type="entry name" value="Glu/AcGlu_kinase"/>
</dbReference>
<comment type="function">
    <text evidence="8">Catalyzes the transfer of a phosphate group to glutamate to form L-glutamate 5-phosphate.</text>
</comment>
<evidence type="ECO:0000259" key="9">
    <source>
        <dbReference type="SMART" id="SM00359"/>
    </source>
</evidence>
<comment type="pathway">
    <text evidence="8">Amino-acid biosynthesis; L-proline biosynthesis; L-glutamate 5-semialdehyde from L-glutamate: step 1/2.</text>
</comment>
<dbReference type="KEGG" id="pkb:B4V02_10825"/>
<dbReference type="PRINTS" id="PR00474">
    <property type="entry name" value="GLU5KINASE"/>
</dbReference>
<evidence type="ECO:0000313" key="11">
    <source>
        <dbReference type="Proteomes" id="UP000214666"/>
    </source>
</evidence>
<dbReference type="STRING" id="172713.GCA_001705305_04156"/>
<dbReference type="PANTHER" id="PTHR43654:SF1">
    <property type="entry name" value="ISOPENTENYL PHOSPHATE KINASE"/>
    <property type="match status" value="1"/>
</dbReference>
<dbReference type="GO" id="GO:0005524">
    <property type="term" value="F:ATP binding"/>
    <property type="evidence" value="ECO:0007669"/>
    <property type="project" value="UniProtKB-KW"/>
</dbReference>
<comment type="subcellular location">
    <subcellularLocation>
        <location evidence="8">Cytoplasm</location>
    </subcellularLocation>
</comment>
<dbReference type="FunFam" id="3.40.1160.10:FF:000018">
    <property type="entry name" value="Glutamate 5-kinase"/>
    <property type="match status" value="1"/>
</dbReference>
<keyword evidence="5 8" id="KW-0547">Nucleotide-binding</keyword>
<dbReference type="RefSeq" id="WP_094154769.1">
    <property type="nucleotide sequence ID" value="NZ_CP020028.1"/>
</dbReference>
<keyword evidence="7 8" id="KW-0067">ATP-binding</keyword>
<dbReference type="CDD" id="cd04242">
    <property type="entry name" value="AAK_G5K_ProB"/>
    <property type="match status" value="1"/>
</dbReference>
<feature type="binding site" evidence="8">
    <location>
        <position position="82"/>
    </location>
    <ligand>
        <name>substrate</name>
    </ligand>
</feature>
<dbReference type="PANTHER" id="PTHR43654">
    <property type="entry name" value="GLUTAMATE 5-KINASE"/>
    <property type="match status" value="1"/>
</dbReference>
<dbReference type="InterPro" id="IPR002478">
    <property type="entry name" value="PUA"/>
</dbReference>
<dbReference type="GO" id="GO:0055129">
    <property type="term" value="P:L-proline biosynthetic process"/>
    <property type="evidence" value="ECO:0007669"/>
    <property type="project" value="UniProtKB-UniRule"/>
</dbReference>